<dbReference type="InterPro" id="IPR051333">
    <property type="entry name" value="CLIP_Serine_Protease"/>
</dbReference>
<dbReference type="CDD" id="cd00161">
    <property type="entry name" value="beta-trefoil_Ricin-like"/>
    <property type="match status" value="1"/>
</dbReference>
<dbReference type="SUPFAM" id="SSF50494">
    <property type="entry name" value="Trypsin-like serine proteases"/>
    <property type="match status" value="1"/>
</dbReference>
<gene>
    <name evidence="2" type="ORF">CH360_00380</name>
    <name evidence="3" type="ORF">CH373_00380</name>
</gene>
<dbReference type="Pfam" id="PF00089">
    <property type="entry name" value="Trypsin"/>
    <property type="match status" value="1"/>
</dbReference>
<dbReference type="PROSITE" id="PS50231">
    <property type="entry name" value="RICIN_B_LECTIN"/>
    <property type="match status" value="1"/>
</dbReference>
<feature type="domain" description="Peptidase S1" evidence="1">
    <location>
        <begin position="63"/>
        <end position="294"/>
    </location>
</feature>
<reference evidence="4 5" key="1">
    <citation type="submission" date="2017-07" db="EMBL/GenBank/DDBJ databases">
        <title>Leptospira spp. isolated from tropical soils.</title>
        <authorList>
            <person name="Thibeaux R."/>
            <person name="Iraola G."/>
            <person name="Ferres I."/>
            <person name="Bierque E."/>
            <person name="Girault D."/>
            <person name="Soupe-Gilbert M.-E."/>
            <person name="Picardeau M."/>
            <person name="Goarant C."/>
        </authorList>
    </citation>
    <scope>NUCLEOTIDE SEQUENCE [LARGE SCALE GENOMIC DNA]</scope>
    <source>
        <strain evidence="3 5">FH1-B-B1</strain>
        <strain evidence="2 4">FH1-B-C1</strain>
    </source>
</reference>
<dbReference type="InterPro" id="IPR035992">
    <property type="entry name" value="Ricin_B-like_lectins"/>
</dbReference>
<evidence type="ECO:0000313" key="4">
    <source>
        <dbReference type="Proteomes" id="UP000231962"/>
    </source>
</evidence>
<dbReference type="EMBL" id="NPDZ01000001">
    <property type="protein sequence ID" value="PJZ74557.1"/>
    <property type="molecule type" value="Genomic_DNA"/>
</dbReference>
<protein>
    <recommendedName>
        <fullName evidence="1">Peptidase S1 domain-containing protein</fullName>
    </recommendedName>
</protein>
<dbReference type="Gene3D" id="2.40.10.10">
    <property type="entry name" value="Trypsin-like serine proteases"/>
    <property type="match status" value="1"/>
</dbReference>
<dbReference type="SMART" id="SM00020">
    <property type="entry name" value="Tryp_SPc"/>
    <property type="match status" value="1"/>
</dbReference>
<dbReference type="GO" id="GO:0006508">
    <property type="term" value="P:proteolysis"/>
    <property type="evidence" value="ECO:0007669"/>
    <property type="project" value="InterPro"/>
</dbReference>
<evidence type="ECO:0000259" key="1">
    <source>
        <dbReference type="PROSITE" id="PS50240"/>
    </source>
</evidence>
<dbReference type="InterPro" id="IPR001314">
    <property type="entry name" value="Peptidase_S1A"/>
</dbReference>
<dbReference type="InterPro" id="IPR043504">
    <property type="entry name" value="Peptidase_S1_PA_chymotrypsin"/>
</dbReference>
<dbReference type="SUPFAM" id="SSF50370">
    <property type="entry name" value="Ricin B-like lectins"/>
    <property type="match status" value="1"/>
</dbReference>
<dbReference type="InterPro" id="IPR001254">
    <property type="entry name" value="Trypsin_dom"/>
</dbReference>
<dbReference type="GO" id="GO:0004252">
    <property type="term" value="F:serine-type endopeptidase activity"/>
    <property type="evidence" value="ECO:0007669"/>
    <property type="project" value="InterPro"/>
</dbReference>
<dbReference type="EMBL" id="NPDY01000001">
    <property type="protein sequence ID" value="PJZ71025.1"/>
    <property type="molecule type" value="Genomic_DNA"/>
</dbReference>
<evidence type="ECO:0000313" key="3">
    <source>
        <dbReference type="EMBL" id="PJZ74557.1"/>
    </source>
</evidence>
<evidence type="ECO:0000313" key="5">
    <source>
        <dbReference type="Proteomes" id="UP000231990"/>
    </source>
</evidence>
<dbReference type="PROSITE" id="PS00134">
    <property type="entry name" value="TRYPSIN_HIS"/>
    <property type="match status" value="1"/>
</dbReference>
<dbReference type="InterPro" id="IPR000772">
    <property type="entry name" value="Ricin_B_lectin"/>
</dbReference>
<accession>A0A2M9ZR46</accession>
<dbReference type="OrthoDB" id="9813836at2"/>
<dbReference type="Gene3D" id="2.80.10.50">
    <property type="match status" value="1"/>
</dbReference>
<dbReference type="PANTHER" id="PTHR24260">
    <property type="match status" value="1"/>
</dbReference>
<dbReference type="Proteomes" id="UP000231962">
    <property type="component" value="Unassembled WGS sequence"/>
</dbReference>
<dbReference type="Proteomes" id="UP000231990">
    <property type="component" value="Unassembled WGS sequence"/>
</dbReference>
<proteinExistence type="predicted"/>
<dbReference type="PRINTS" id="PR00722">
    <property type="entry name" value="CHYMOTRYPSIN"/>
</dbReference>
<dbReference type="PROSITE" id="PS50240">
    <property type="entry name" value="TRYPSIN_DOM"/>
    <property type="match status" value="1"/>
</dbReference>
<keyword evidence="4" id="KW-1185">Reference proteome</keyword>
<evidence type="ECO:0000313" key="2">
    <source>
        <dbReference type="EMBL" id="PJZ71025.1"/>
    </source>
</evidence>
<dbReference type="PROSITE" id="PS51257">
    <property type="entry name" value="PROKAR_LIPOPROTEIN"/>
    <property type="match status" value="1"/>
</dbReference>
<sequence>MKESSMRKKVYVRTFLTSLVLLGLIFSCENSNSEKVNSEAFALVQPPGPDLYPNRRGTGNNFVVNGNHDTSSIQPFIVRVIIAEHNSACTGTMIAEHWLLTAAHCVVGLSSSNVEVIYTAPGGSNVTVHDARGDFYIHPEFTRPPKKDLALIHLRGAIFSVPVFPRKAEFYTDPRVPWQDRSQSSIFFFGGYGLGSEAGSNIPCTPGTDGIKRIAQGSLIASTFKEGMIRGKGLEGAKACQGDSGMPFLFPRFINNIFVPLLFGVLTATVASDQSMQGNLLQKQELNWIFNTIRLNSPFHIDKVEWTNEWKRTSISETAYLFTEIKEGNGKCLDVDGARTEPGTPVQIYTCNGTVGQQWTISPSGGIYYRNNLCLDMGLGQTGVQFTVQICNSSNTQKFAIQKTGGITGPFDSFAQRCLSVRNGSSEDRSPVEFLPCFGGPFQTWSWGN</sequence>
<dbReference type="InterPro" id="IPR009003">
    <property type="entry name" value="Peptidase_S1_PA"/>
</dbReference>
<dbReference type="InterPro" id="IPR018114">
    <property type="entry name" value="TRYPSIN_HIS"/>
</dbReference>
<comment type="caution">
    <text evidence="3">The sequence shown here is derived from an EMBL/GenBank/DDBJ whole genome shotgun (WGS) entry which is preliminary data.</text>
</comment>
<organism evidence="3 5">
    <name type="scientific">Leptospira perolatii</name>
    <dbReference type="NCBI Taxonomy" id="2023191"/>
    <lineage>
        <taxon>Bacteria</taxon>
        <taxon>Pseudomonadati</taxon>
        <taxon>Spirochaetota</taxon>
        <taxon>Spirochaetia</taxon>
        <taxon>Leptospirales</taxon>
        <taxon>Leptospiraceae</taxon>
        <taxon>Leptospira</taxon>
    </lineage>
</organism>
<name>A0A2M9ZR46_9LEPT</name>
<dbReference type="PANTHER" id="PTHR24260:SF136">
    <property type="entry name" value="GH08193P-RELATED"/>
    <property type="match status" value="1"/>
</dbReference>
<dbReference type="SMART" id="SM00458">
    <property type="entry name" value="RICIN"/>
    <property type="match status" value="1"/>
</dbReference>
<dbReference type="Pfam" id="PF00652">
    <property type="entry name" value="Ricin_B_lectin"/>
    <property type="match status" value="1"/>
</dbReference>
<dbReference type="AlphaFoldDB" id="A0A2M9ZR46"/>